<comment type="caution">
    <text evidence="10">Lacks conserved residue(s) required for the propagation of feature annotation.</text>
</comment>
<dbReference type="Pfam" id="PF04101">
    <property type="entry name" value="Glyco_tran_28_C"/>
    <property type="match status" value="1"/>
</dbReference>
<organism evidence="13 14">
    <name type="scientific">Solimonas fluminis</name>
    <dbReference type="NCBI Taxonomy" id="2086571"/>
    <lineage>
        <taxon>Bacteria</taxon>
        <taxon>Pseudomonadati</taxon>
        <taxon>Pseudomonadota</taxon>
        <taxon>Gammaproteobacteria</taxon>
        <taxon>Nevskiales</taxon>
        <taxon>Nevskiaceae</taxon>
        <taxon>Solimonas</taxon>
    </lineage>
</organism>
<dbReference type="UniPathway" id="UPA00219"/>
<dbReference type="InterPro" id="IPR007235">
    <property type="entry name" value="Glyco_trans_28_C"/>
</dbReference>
<evidence type="ECO:0000256" key="4">
    <source>
        <dbReference type="ARBA" id="ARBA00022679"/>
    </source>
</evidence>
<comment type="function">
    <text evidence="10">Cell wall formation. Catalyzes the transfer of a GlcNAc subunit on undecaprenyl-pyrophosphoryl-MurNAc-pentapeptide (lipid intermediate I) to form undecaprenyl-pyrophosphoryl-MurNAc-(pentapeptide)GlcNAc (lipid intermediate II).</text>
</comment>
<evidence type="ECO:0000256" key="2">
    <source>
        <dbReference type="ARBA" id="ARBA00022618"/>
    </source>
</evidence>
<keyword evidence="8 10" id="KW-0131">Cell cycle</keyword>
<evidence type="ECO:0000256" key="5">
    <source>
        <dbReference type="ARBA" id="ARBA00022960"/>
    </source>
</evidence>
<keyword evidence="7 10" id="KW-0472">Membrane</keyword>
<feature type="binding site" evidence="10">
    <location>
        <position position="158"/>
    </location>
    <ligand>
        <name>UDP-N-acetyl-alpha-D-glucosamine</name>
        <dbReference type="ChEBI" id="CHEBI:57705"/>
    </ligand>
</feature>
<dbReference type="PANTHER" id="PTHR21015">
    <property type="entry name" value="UDP-N-ACETYLGLUCOSAMINE--N-ACETYLMURAMYL-(PENTAPEPTIDE) PYROPHOSPHORYL-UNDECAPRENOL N-ACETYLGLUCOSAMINE TRANSFERASE 1"/>
    <property type="match status" value="1"/>
</dbReference>
<feature type="binding site" evidence="10">
    <location>
        <position position="283"/>
    </location>
    <ligand>
        <name>UDP-N-acetyl-alpha-D-glucosamine</name>
        <dbReference type="ChEBI" id="CHEBI:57705"/>
    </ligand>
</feature>
<dbReference type="NCBIfam" id="TIGR01133">
    <property type="entry name" value="murG"/>
    <property type="match status" value="1"/>
</dbReference>
<evidence type="ECO:0000259" key="11">
    <source>
        <dbReference type="Pfam" id="PF03033"/>
    </source>
</evidence>
<dbReference type="GO" id="GO:0050511">
    <property type="term" value="F:undecaprenyldiphospho-muramoylpentapeptide beta-N-acetylglucosaminyltransferase activity"/>
    <property type="evidence" value="ECO:0007669"/>
    <property type="project" value="UniProtKB-UniRule"/>
</dbReference>
<dbReference type="HAMAP" id="MF_00033">
    <property type="entry name" value="MurG"/>
    <property type="match status" value="1"/>
</dbReference>
<comment type="catalytic activity">
    <reaction evidence="10">
        <text>di-trans,octa-cis-undecaprenyl diphospho-N-acetyl-alpha-D-muramoyl-L-alanyl-D-glutamyl-meso-2,6-diaminopimeloyl-D-alanyl-D-alanine + UDP-N-acetyl-alpha-D-glucosamine = di-trans,octa-cis-undecaprenyl diphospho-[N-acetyl-alpha-D-glucosaminyl-(1-&gt;4)]-N-acetyl-alpha-D-muramoyl-L-alanyl-D-glutamyl-meso-2,6-diaminopimeloyl-D-alanyl-D-alanine + UDP + H(+)</text>
        <dbReference type="Rhea" id="RHEA:31227"/>
        <dbReference type="ChEBI" id="CHEBI:15378"/>
        <dbReference type="ChEBI" id="CHEBI:57705"/>
        <dbReference type="ChEBI" id="CHEBI:58223"/>
        <dbReference type="ChEBI" id="CHEBI:61387"/>
        <dbReference type="ChEBI" id="CHEBI:61388"/>
        <dbReference type="EC" id="2.4.1.227"/>
    </reaction>
</comment>
<evidence type="ECO:0000256" key="8">
    <source>
        <dbReference type="ARBA" id="ARBA00023306"/>
    </source>
</evidence>
<evidence type="ECO:0000256" key="7">
    <source>
        <dbReference type="ARBA" id="ARBA00023136"/>
    </source>
</evidence>
<feature type="domain" description="Glycosyltransferase family 28 N-terminal" evidence="11">
    <location>
        <begin position="3"/>
        <end position="139"/>
    </location>
</feature>
<evidence type="ECO:0000256" key="9">
    <source>
        <dbReference type="ARBA" id="ARBA00023316"/>
    </source>
</evidence>
<gene>
    <name evidence="10 13" type="primary">murG</name>
    <name evidence="13" type="ORF">C3942_09130</name>
</gene>
<name>A0A2S5TGS5_9GAMM</name>
<dbReference type="OrthoDB" id="9808936at2"/>
<keyword evidence="1 10" id="KW-1003">Cell membrane</keyword>
<dbReference type="SUPFAM" id="SSF53756">
    <property type="entry name" value="UDP-Glycosyltransferase/glycogen phosphorylase"/>
    <property type="match status" value="1"/>
</dbReference>
<feature type="binding site" evidence="10">
    <location>
        <position position="185"/>
    </location>
    <ligand>
        <name>UDP-N-acetyl-alpha-D-glucosamine</name>
        <dbReference type="ChEBI" id="CHEBI:57705"/>
    </ligand>
</feature>
<reference evidence="13 14" key="1">
    <citation type="submission" date="2018-02" db="EMBL/GenBank/DDBJ databases">
        <title>Genome sequencing of Solimonas sp. HR-BB.</title>
        <authorList>
            <person name="Lee Y."/>
            <person name="Jeon C.O."/>
        </authorList>
    </citation>
    <scope>NUCLEOTIDE SEQUENCE [LARGE SCALE GENOMIC DNA]</scope>
    <source>
        <strain evidence="13 14">HR-BB</strain>
    </source>
</reference>
<dbReference type="EMBL" id="PSNW01000004">
    <property type="protein sequence ID" value="PPE74186.1"/>
    <property type="molecule type" value="Genomic_DNA"/>
</dbReference>
<dbReference type="Gene3D" id="3.40.50.2000">
    <property type="entry name" value="Glycogen Phosphorylase B"/>
    <property type="match status" value="2"/>
</dbReference>
<dbReference type="CDD" id="cd03785">
    <property type="entry name" value="GT28_MurG"/>
    <property type="match status" value="1"/>
</dbReference>
<proteinExistence type="inferred from homology"/>
<dbReference type="Proteomes" id="UP000238220">
    <property type="component" value="Unassembled WGS sequence"/>
</dbReference>
<feature type="binding site" evidence="10">
    <location>
        <begin position="10"/>
        <end position="12"/>
    </location>
    <ligand>
        <name>UDP-N-acetyl-alpha-D-glucosamine</name>
        <dbReference type="ChEBI" id="CHEBI:57705"/>
    </ligand>
</feature>
<dbReference type="EC" id="2.4.1.227" evidence="10"/>
<dbReference type="GO" id="GO:0051991">
    <property type="term" value="F:UDP-N-acetyl-D-glucosamine:N-acetylmuramoyl-L-alanyl-D-glutamyl-meso-2,6-diaminopimelyl-D-alanyl-D-alanine-diphosphoundecaprenol 4-beta-N-acetylglucosaminlytransferase activity"/>
    <property type="evidence" value="ECO:0007669"/>
    <property type="project" value="RHEA"/>
</dbReference>
<evidence type="ECO:0000256" key="10">
    <source>
        <dbReference type="HAMAP-Rule" id="MF_00033"/>
    </source>
</evidence>
<evidence type="ECO:0000259" key="12">
    <source>
        <dbReference type="Pfam" id="PF04101"/>
    </source>
</evidence>
<dbReference type="GO" id="GO:0008360">
    <property type="term" value="P:regulation of cell shape"/>
    <property type="evidence" value="ECO:0007669"/>
    <property type="project" value="UniProtKB-KW"/>
</dbReference>
<dbReference type="GO" id="GO:0005975">
    <property type="term" value="P:carbohydrate metabolic process"/>
    <property type="evidence" value="ECO:0007669"/>
    <property type="project" value="InterPro"/>
</dbReference>
<dbReference type="PANTHER" id="PTHR21015:SF22">
    <property type="entry name" value="GLYCOSYLTRANSFERASE"/>
    <property type="match status" value="1"/>
</dbReference>
<dbReference type="GO" id="GO:0005886">
    <property type="term" value="C:plasma membrane"/>
    <property type="evidence" value="ECO:0007669"/>
    <property type="project" value="UniProtKB-SubCell"/>
</dbReference>
<feature type="domain" description="Glycosyl transferase family 28 C-terminal" evidence="12">
    <location>
        <begin position="179"/>
        <end position="341"/>
    </location>
</feature>
<dbReference type="AlphaFoldDB" id="A0A2S5TGS5"/>
<keyword evidence="6 10" id="KW-0573">Peptidoglycan synthesis</keyword>
<evidence type="ECO:0000313" key="13">
    <source>
        <dbReference type="EMBL" id="PPE74186.1"/>
    </source>
</evidence>
<evidence type="ECO:0000256" key="3">
    <source>
        <dbReference type="ARBA" id="ARBA00022676"/>
    </source>
</evidence>
<keyword evidence="14" id="KW-1185">Reference proteome</keyword>
<keyword evidence="2 10" id="KW-0132">Cell division</keyword>
<evidence type="ECO:0000256" key="1">
    <source>
        <dbReference type="ARBA" id="ARBA00022475"/>
    </source>
</evidence>
<dbReference type="InterPro" id="IPR006009">
    <property type="entry name" value="GlcNAc_MurG"/>
</dbReference>
<dbReference type="RefSeq" id="WP_104230074.1">
    <property type="nucleotide sequence ID" value="NZ_PSNW01000004.1"/>
</dbReference>
<accession>A0A2S5TGS5</accession>
<protein>
    <recommendedName>
        <fullName evidence="10">UDP-N-acetylglucosamine--N-acetylmuramyl-(pentapeptide) pyrophosphoryl-undecaprenol N-acetylglucosamine transferase</fullName>
        <ecNumber evidence="10">2.4.1.227</ecNumber>
    </recommendedName>
    <alternativeName>
        <fullName evidence="10">Undecaprenyl-PP-MurNAc-pentapeptide-UDPGlcNAc GlcNAc transferase</fullName>
    </alternativeName>
</protein>
<keyword evidence="3 10" id="KW-0328">Glycosyltransferase</keyword>
<dbReference type="GO" id="GO:0051301">
    <property type="term" value="P:cell division"/>
    <property type="evidence" value="ECO:0007669"/>
    <property type="project" value="UniProtKB-KW"/>
</dbReference>
<keyword evidence="4 10" id="KW-0808">Transferase</keyword>
<evidence type="ECO:0000256" key="6">
    <source>
        <dbReference type="ARBA" id="ARBA00022984"/>
    </source>
</evidence>
<dbReference type="InterPro" id="IPR004276">
    <property type="entry name" value="GlycoTrans_28_N"/>
</dbReference>
<keyword evidence="5 10" id="KW-0133">Cell shape</keyword>
<sequence>MKVMIMAGGTGGHVYPALAIADALRQRGHEVVWMGTPDSFESRAVPKHGIAMEFIRVSGLRGKGVAKLLTAPLVLLRALRDALAALRRQQPQLVLGMGGFAAGPGGVAAWLTRRPLLIHEQNAAAGMTNRLLARIASGVLEAFPNTFRHALTVGNPVRAGFAELPAPAQRLARDGAMRVLVVGGSQGALALNTLVPKALALMPEAQRPQVRHQAGRTLERAQQSYAGTGVAASVEAFIDDMPAAYAWADLVICRAGASTVAELAAAGCAALLVPFPAAVDDHQTRNGEYLVAAGAAQLVQERDLSPELLAELLRTMLSDRAALARMGEAARRAAWTDATERIVAECLAQGSARA</sequence>
<dbReference type="GO" id="GO:0071555">
    <property type="term" value="P:cell wall organization"/>
    <property type="evidence" value="ECO:0007669"/>
    <property type="project" value="UniProtKB-KW"/>
</dbReference>
<keyword evidence="9 10" id="KW-0961">Cell wall biogenesis/degradation</keyword>
<dbReference type="Pfam" id="PF03033">
    <property type="entry name" value="Glyco_transf_28"/>
    <property type="match status" value="1"/>
</dbReference>
<feature type="binding site" evidence="10">
    <location>
        <position position="122"/>
    </location>
    <ligand>
        <name>UDP-N-acetyl-alpha-D-glucosamine</name>
        <dbReference type="ChEBI" id="CHEBI:57705"/>
    </ligand>
</feature>
<comment type="similarity">
    <text evidence="10">Belongs to the glycosyltransferase 28 family. MurG subfamily.</text>
</comment>
<comment type="subcellular location">
    <subcellularLocation>
        <location evidence="10">Cell membrane</location>
        <topology evidence="10">Peripheral membrane protein</topology>
        <orientation evidence="10">Cytoplasmic side</orientation>
    </subcellularLocation>
</comment>
<evidence type="ECO:0000313" key="14">
    <source>
        <dbReference type="Proteomes" id="UP000238220"/>
    </source>
</evidence>
<dbReference type="GO" id="GO:0009252">
    <property type="term" value="P:peptidoglycan biosynthetic process"/>
    <property type="evidence" value="ECO:0007669"/>
    <property type="project" value="UniProtKB-UniRule"/>
</dbReference>
<feature type="binding site" evidence="10">
    <location>
        <position position="238"/>
    </location>
    <ligand>
        <name>UDP-N-acetyl-alpha-D-glucosamine</name>
        <dbReference type="ChEBI" id="CHEBI:57705"/>
    </ligand>
</feature>
<comment type="caution">
    <text evidence="13">The sequence shown here is derived from an EMBL/GenBank/DDBJ whole genome shotgun (WGS) entry which is preliminary data.</text>
</comment>
<comment type="pathway">
    <text evidence="10">Cell wall biogenesis; peptidoglycan biosynthesis.</text>
</comment>